<proteinExistence type="predicted"/>
<evidence type="ECO:0000313" key="2">
    <source>
        <dbReference type="Proteomes" id="UP000704712"/>
    </source>
</evidence>
<evidence type="ECO:0000313" key="1">
    <source>
        <dbReference type="EMBL" id="KAF4148613.1"/>
    </source>
</evidence>
<dbReference type="EMBL" id="JAACNO010000256">
    <property type="protein sequence ID" value="KAF4148613.1"/>
    <property type="molecule type" value="Genomic_DNA"/>
</dbReference>
<feature type="non-terminal residue" evidence="1">
    <location>
        <position position="292"/>
    </location>
</feature>
<accession>A0A8S9V7R4</accession>
<organism evidence="1 2">
    <name type="scientific">Phytophthora infestans</name>
    <name type="common">Potato late blight agent</name>
    <name type="synonym">Botrytis infestans</name>
    <dbReference type="NCBI Taxonomy" id="4787"/>
    <lineage>
        <taxon>Eukaryota</taxon>
        <taxon>Sar</taxon>
        <taxon>Stramenopiles</taxon>
        <taxon>Oomycota</taxon>
        <taxon>Peronosporomycetes</taxon>
        <taxon>Peronosporales</taxon>
        <taxon>Peronosporaceae</taxon>
        <taxon>Phytophthora</taxon>
    </lineage>
</organism>
<reference evidence="1" key="1">
    <citation type="submission" date="2020-03" db="EMBL/GenBank/DDBJ databases">
        <title>Hybrid Assembly of Korean Phytophthora infestans isolates.</title>
        <authorList>
            <person name="Prokchorchik M."/>
            <person name="Lee Y."/>
            <person name="Seo J."/>
            <person name="Cho J.-H."/>
            <person name="Park Y.-E."/>
            <person name="Jang D.-C."/>
            <person name="Im J.-S."/>
            <person name="Choi J.-G."/>
            <person name="Park H.-J."/>
            <person name="Lee G.-B."/>
            <person name="Lee Y.-G."/>
            <person name="Hong S.-Y."/>
            <person name="Cho K."/>
            <person name="Sohn K.H."/>
        </authorList>
    </citation>
    <scope>NUCLEOTIDE SEQUENCE</scope>
    <source>
        <strain evidence="1">KR_2_A2</strain>
    </source>
</reference>
<comment type="caution">
    <text evidence="1">The sequence shown here is derived from an EMBL/GenBank/DDBJ whole genome shotgun (WGS) entry which is preliminary data.</text>
</comment>
<dbReference type="Proteomes" id="UP000704712">
    <property type="component" value="Unassembled WGS sequence"/>
</dbReference>
<sequence>LRRARTHGGDSSIEVSKRQKVYLYRSQYQCVTRASGHSRAHPALLIIHRVGSNRKNNCPSHRLAPCSSHHLFTSGMRVEYIKIIVRSIFRQGQHVTGFSVILDDCKAILVITSSINFTNTLLQETQLRNTRCVIFIEDIDKYKTVTAAQAFGFRCKIALRKSRFESCLNRVVAPSGPELPSRSLQMRLSWESTRCDPRVTVWRNIGTLKPISRFQIAPLCKCVVAGGFFAQLSLYEGKYIAIVGIAMSGVFCGVYTCCSQCQLLKRVTSSLPFLFYELQVLAAGICLMDTFS</sequence>
<protein>
    <submittedName>
        <fullName evidence="1">Uncharacterized protein</fullName>
    </submittedName>
</protein>
<dbReference type="AlphaFoldDB" id="A0A8S9V7R4"/>
<gene>
    <name evidence="1" type="ORF">GN958_ATG02210</name>
</gene>
<name>A0A8S9V7R4_PHYIN</name>